<dbReference type="AlphaFoldDB" id="A0A9P5CAL8"/>
<gene>
    <name evidence="2" type="ORF">CFAM422_009348</name>
</gene>
<feature type="region of interest" description="Disordered" evidence="1">
    <location>
        <begin position="1098"/>
        <end position="1129"/>
    </location>
</feature>
<feature type="compositionally biased region" description="Acidic residues" evidence="1">
    <location>
        <begin position="30"/>
        <end position="39"/>
    </location>
</feature>
<proteinExistence type="predicted"/>
<evidence type="ECO:0000313" key="3">
    <source>
        <dbReference type="Proteomes" id="UP000801864"/>
    </source>
</evidence>
<feature type="compositionally biased region" description="Polar residues" evidence="1">
    <location>
        <begin position="1115"/>
        <end position="1129"/>
    </location>
</feature>
<evidence type="ECO:0000313" key="2">
    <source>
        <dbReference type="EMBL" id="KAF3066078.1"/>
    </source>
</evidence>
<dbReference type="EMBL" id="QLNT01000017">
    <property type="protein sequence ID" value="KAF3066078.1"/>
    <property type="molecule type" value="Genomic_DNA"/>
</dbReference>
<name>A0A9P5CAL8_9HYPO</name>
<sequence length="1219" mass="137152">MERQSEWEEGGFQGPATLDLDVIHAGCQFEETDIEDDTSSSELAHTMPPNYTQMEDSESYVQIDDGPVVEKSSSPEPSTDSPSQGGEASTPTKEFEFPKVDLDWFVAKSSGPWTHLLLWSRESPKYIQKLYRHLPSAQVPPNSSADASGIVVTQSAQTDSAYASIPSGTLAAPKLQVEGVVWESHNIPSAAESPESIVVQKDEDAGESQTIYSEQSSEYTSRTREYIWEFTNYLYQQLGQQIQLTSKNIEKATKLLPELLGGYATKMVQTSPIQMNRDIMYFVHKNRKLIAQSLKIIFEDDQIITTRGRDTEMMPTNDKIHLLWSKGSDNEDSLDPERDLNMVAEFDDNGNDDDEYPSGGDFSHYRDAILEDPSFNWLMQRFAIELNSSETEFAMEAIRRRILDNLRHEGKRSRKRSPKPVKMTFDVNCDILAFMRQQEYHEPAADVILKVLTLTGTTANLQALTSEQYLRQTWPTIGCYLLYTIQDALRGHDPAFPFRYSSTYTYVDRTKIKVLIGERTIRVEVIGTAYSIAEIGEQLGWLATTLWSAPIDSEFRFRHPEIAYCHAEAFQSSRDDEDEFQKAFRCRVEVYQDEVMPNSPNNNGQCWHPLFNNPVIVKGYPINPRGGFLPGAGLELPLDVLVTLAYTQYLTIFGNKTVAKGFSTALIPTMIHDDIIYWHFFFNESGSRIPYWDPRIQHGILITPNQLRGARRHIVGWCANAQNNIGSPEANYDIDWSGLPTNSQRGRILDEVQFSITAGYLLKAATTFKRGNGTAFKLGRKDRSPCGFVSDNYISLIGHIGKHHIVLYDVEEERAWLSDGLSVLLHLVRTSIRKNEKEDPKCLHKQINEAPPSTQGAMAAKTVLLDIENRLISLGVIKTNLTKKTTVTTINGQSSETSVEIKEEIQYTFENRVEEIGLFLEKAIDQNASEIIGGVLRGTSKCVLSGFDFLAVATRSKLHLLTKKIPNSDYKCGWTDLVDHLEAMTLFGNDFGDLIQPRVGSLPMPCTDHELKANLPSGEYLMAVCGDVLEKIMEMNGSKRTIPRRLIGNLCWHNKGDWIQVISSGDRSLGVTAANSINIGGNDAVVFGHSRRRFLPKIRNTGDDERISSPDEDTQSQTSTEVDSESSTINQNQLHDIMSSDALYASPLLRTGVSSLNNIVIDQQLPGVVVSTPSYISASSTTDGSALDISFKEELYDEETIRRVEERMREAEQYEWFRR</sequence>
<protein>
    <submittedName>
        <fullName evidence="2">Conidiophore development regulator abaB</fullName>
    </submittedName>
</protein>
<organism evidence="2 3">
    <name type="scientific">Trichoderma lentiforme</name>
    <dbReference type="NCBI Taxonomy" id="1567552"/>
    <lineage>
        <taxon>Eukaryota</taxon>
        <taxon>Fungi</taxon>
        <taxon>Dikarya</taxon>
        <taxon>Ascomycota</taxon>
        <taxon>Pezizomycotina</taxon>
        <taxon>Sordariomycetes</taxon>
        <taxon>Hypocreomycetidae</taxon>
        <taxon>Hypocreales</taxon>
        <taxon>Hypocreaceae</taxon>
        <taxon>Trichoderma</taxon>
    </lineage>
</organism>
<accession>A0A9P5CAL8</accession>
<comment type="caution">
    <text evidence="2">The sequence shown here is derived from an EMBL/GenBank/DDBJ whole genome shotgun (WGS) entry which is preliminary data.</text>
</comment>
<reference evidence="2 3" key="1">
    <citation type="submission" date="2018-06" db="EMBL/GenBank/DDBJ databases">
        <title>Genome analysis of cellulolytic fungus Trichoderma lentiforme CFAM-422.</title>
        <authorList>
            <person name="Steindorff A.S."/>
            <person name="Formighieri E.F."/>
            <person name="Midorikawa G.E.O."/>
            <person name="Tamietti M.S."/>
            <person name="Ramos E.Z."/>
            <person name="Silva A.S."/>
            <person name="Bon E.P.S."/>
            <person name="Mendes T.D."/>
            <person name="Damaso M.C.T."/>
            <person name="Favaro L.C.L."/>
        </authorList>
    </citation>
    <scope>NUCLEOTIDE SEQUENCE [LARGE SCALE GENOMIC DNA]</scope>
    <source>
        <strain evidence="2 3">CFAM-422</strain>
    </source>
</reference>
<keyword evidence="3" id="KW-1185">Reference proteome</keyword>
<dbReference type="Proteomes" id="UP000801864">
    <property type="component" value="Unassembled WGS sequence"/>
</dbReference>
<feature type="region of interest" description="Disordered" evidence="1">
    <location>
        <begin position="29"/>
        <end position="92"/>
    </location>
</feature>
<evidence type="ECO:0000256" key="1">
    <source>
        <dbReference type="SAM" id="MobiDB-lite"/>
    </source>
</evidence>
<feature type="compositionally biased region" description="Low complexity" evidence="1">
    <location>
        <begin position="69"/>
        <end position="83"/>
    </location>
</feature>
<feature type="compositionally biased region" description="Basic and acidic residues" evidence="1">
    <location>
        <begin position="1100"/>
        <end position="1109"/>
    </location>
</feature>